<dbReference type="InterPro" id="IPR046335">
    <property type="entry name" value="LacI/GalR-like_sensor"/>
</dbReference>
<dbReference type="PANTHER" id="PTHR30146:SF109">
    <property type="entry name" value="HTH-TYPE TRANSCRIPTIONAL REGULATOR GALS"/>
    <property type="match status" value="1"/>
</dbReference>
<organism evidence="6 7">
    <name type="scientific">Mycolicibacterium grossiae</name>
    <dbReference type="NCBI Taxonomy" id="1552759"/>
    <lineage>
        <taxon>Bacteria</taxon>
        <taxon>Bacillati</taxon>
        <taxon>Actinomycetota</taxon>
        <taxon>Actinomycetes</taxon>
        <taxon>Mycobacteriales</taxon>
        <taxon>Mycobacteriaceae</taxon>
        <taxon>Mycolicibacterium</taxon>
    </lineage>
</organism>
<proteinExistence type="predicted"/>
<evidence type="ECO:0000313" key="6">
    <source>
        <dbReference type="EMBL" id="OFJ51641.1"/>
    </source>
</evidence>
<evidence type="ECO:0000259" key="4">
    <source>
        <dbReference type="PROSITE" id="PS50206"/>
    </source>
</evidence>
<dbReference type="EMBL" id="MCHX01000060">
    <property type="protein sequence ID" value="OFJ51641.1"/>
    <property type="molecule type" value="Genomic_DNA"/>
</dbReference>
<dbReference type="AlphaFoldDB" id="A0A1E8PZR6"/>
<dbReference type="CDD" id="cd06267">
    <property type="entry name" value="PBP1_LacI_sugar_binding-like"/>
    <property type="match status" value="1"/>
</dbReference>
<dbReference type="PROSITE" id="PS50206">
    <property type="entry name" value="RHODANESE_3"/>
    <property type="match status" value="1"/>
</dbReference>
<keyword evidence="1" id="KW-0805">Transcription regulation</keyword>
<sequence length="332" mass="34476">MERPTLEDVARRAGVSRALVSIVMRDAPGAGAATRERVRAAAADLGYRPDPRARRLRQLRTRVIGVTFAAGQEFHADLVDGIYEAADGLGYDVVLSGVTPHHDERRALGTLVDDRCEGIVALGPDLPAGDLAGLDARVPAVVVARRVRGVDAVRSDDAAGAALAVRHLLDLGHRRIVHLDGGRAPGAAERRRGYRAAMRAAGAAPALLDGGLTERAGAAAAATLLGAAEPLPTAVFAFNDRCALGALDVFIRAGIAVPQRVSVLGFDDSPLARLAHVDLTTIRQEAAELARAAVVRLVERLDGAASAPVPVDVVIPPALVVRSTTAPAAGEV</sequence>
<dbReference type="RefSeq" id="WP_070355149.1">
    <property type="nucleotide sequence ID" value="NZ_CP043474.1"/>
</dbReference>
<comment type="caution">
    <text evidence="6">The sequence shown here is derived from an EMBL/GenBank/DDBJ whole genome shotgun (WGS) entry which is preliminary data.</text>
</comment>
<dbReference type="Proteomes" id="UP000178953">
    <property type="component" value="Unassembled WGS sequence"/>
</dbReference>
<evidence type="ECO:0000256" key="2">
    <source>
        <dbReference type="ARBA" id="ARBA00023125"/>
    </source>
</evidence>
<dbReference type="InterPro" id="IPR001763">
    <property type="entry name" value="Rhodanese-like_dom"/>
</dbReference>
<dbReference type="SUPFAM" id="SSF47413">
    <property type="entry name" value="lambda repressor-like DNA-binding domains"/>
    <property type="match status" value="1"/>
</dbReference>
<dbReference type="InterPro" id="IPR010982">
    <property type="entry name" value="Lambda_DNA-bd_dom_sf"/>
</dbReference>
<gene>
    <name evidence="6" type="ORF">BEL07_21790</name>
</gene>
<evidence type="ECO:0000256" key="3">
    <source>
        <dbReference type="ARBA" id="ARBA00023163"/>
    </source>
</evidence>
<dbReference type="Pfam" id="PF00356">
    <property type="entry name" value="LacI"/>
    <property type="match status" value="1"/>
</dbReference>
<dbReference type="SUPFAM" id="SSF53822">
    <property type="entry name" value="Periplasmic binding protein-like I"/>
    <property type="match status" value="1"/>
</dbReference>
<evidence type="ECO:0000259" key="5">
    <source>
        <dbReference type="PROSITE" id="PS50932"/>
    </source>
</evidence>
<protein>
    <submittedName>
        <fullName evidence="6">LacI family transcriptional regulator</fullName>
    </submittedName>
</protein>
<dbReference type="PROSITE" id="PS50932">
    <property type="entry name" value="HTH_LACI_2"/>
    <property type="match status" value="1"/>
</dbReference>
<name>A0A1E8PZR6_9MYCO</name>
<dbReference type="Pfam" id="PF13377">
    <property type="entry name" value="Peripla_BP_3"/>
    <property type="match status" value="1"/>
</dbReference>
<keyword evidence="2" id="KW-0238">DNA-binding</keyword>
<dbReference type="PANTHER" id="PTHR30146">
    <property type="entry name" value="LACI-RELATED TRANSCRIPTIONAL REPRESSOR"/>
    <property type="match status" value="1"/>
</dbReference>
<accession>A0A1E8PZR6</accession>
<feature type="domain" description="Rhodanese" evidence="4">
    <location>
        <begin position="161"/>
        <end position="194"/>
    </location>
</feature>
<dbReference type="CDD" id="cd01392">
    <property type="entry name" value="HTH_LacI"/>
    <property type="match status" value="1"/>
</dbReference>
<dbReference type="InterPro" id="IPR028082">
    <property type="entry name" value="Peripla_BP_I"/>
</dbReference>
<dbReference type="GO" id="GO:0000976">
    <property type="term" value="F:transcription cis-regulatory region binding"/>
    <property type="evidence" value="ECO:0007669"/>
    <property type="project" value="TreeGrafter"/>
</dbReference>
<keyword evidence="7" id="KW-1185">Reference proteome</keyword>
<feature type="domain" description="HTH lacI-type" evidence="5">
    <location>
        <begin position="4"/>
        <end position="58"/>
    </location>
</feature>
<dbReference type="GO" id="GO:0003700">
    <property type="term" value="F:DNA-binding transcription factor activity"/>
    <property type="evidence" value="ECO:0007669"/>
    <property type="project" value="TreeGrafter"/>
</dbReference>
<evidence type="ECO:0000256" key="1">
    <source>
        <dbReference type="ARBA" id="ARBA00023015"/>
    </source>
</evidence>
<dbReference type="InterPro" id="IPR000843">
    <property type="entry name" value="HTH_LacI"/>
</dbReference>
<reference evidence="6 7" key="1">
    <citation type="submission" date="2016-09" db="EMBL/GenBank/DDBJ databases">
        <title>genome sequence of Mycobacterium sp. 739 SCH.</title>
        <authorList>
            <person name="Greninger A.L."/>
            <person name="Qin X."/>
            <person name="Jerome K."/>
            <person name="Vora S."/>
            <person name="Quinn K."/>
        </authorList>
    </citation>
    <scope>NUCLEOTIDE SEQUENCE [LARGE SCALE GENOMIC DNA]</scope>
    <source>
        <strain evidence="6 7">SCH</strain>
    </source>
</reference>
<dbReference type="Gene3D" id="3.40.50.2300">
    <property type="match status" value="2"/>
</dbReference>
<dbReference type="SMART" id="SM00354">
    <property type="entry name" value="HTH_LACI"/>
    <property type="match status" value="1"/>
</dbReference>
<evidence type="ECO:0000313" key="7">
    <source>
        <dbReference type="Proteomes" id="UP000178953"/>
    </source>
</evidence>
<keyword evidence="3" id="KW-0804">Transcription</keyword>
<dbReference type="Gene3D" id="1.10.260.40">
    <property type="entry name" value="lambda repressor-like DNA-binding domains"/>
    <property type="match status" value="1"/>
</dbReference>